<feature type="transmembrane region" description="Helical" evidence="1">
    <location>
        <begin position="155"/>
        <end position="176"/>
    </location>
</feature>
<proteinExistence type="predicted"/>
<protein>
    <submittedName>
        <fullName evidence="2">NADH dehydrogenase subunit 6</fullName>
    </submittedName>
</protein>
<name>A0A8E5N7J1_9HYME</name>
<accession>A0A8E5N7J1</accession>
<feature type="transmembrane region" description="Helical" evidence="1">
    <location>
        <begin position="61"/>
        <end position="85"/>
    </location>
</feature>
<gene>
    <name evidence="2" type="primary">nad6</name>
</gene>
<feature type="transmembrane region" description="Helical" evidence="1">
    <location>
        <begin position="97"/>
        <end position="115"/>
    </location>
</feature>
<organism evidence="2">
    <name type="scientific">Anisopteromalus calandrae</name>
    <dbReference type="NCBI Taxonomy" id="76800"/>
    <lineage>
        <taxon>Eukaryota</taxon>
        <taxon>Metazoa</taxon>
        <taxon>Ecdysozoa</taxon>
        <taxon>Arthropoda</taxon>
        <taxon>Hexapoda</taxon>
        <taxon>Insecta</taxon>
        <taxon>Pterygota</taxon>
        <taxon>Neoptera</taxon>
        <taxon>Endopterygota</taxon>
        <taxon>Hymenoptera</taxon>
        <taxon>Apocrita</taxon>
        <taxon>Proctotrupomorpha</taxon>
        <taxon>Chalcidoidea</taxon>
        <taxon>Pteromalidae</taxon>
        <taxon>Pteromalinae</taxon>
        <taxon>Anisopteromalus</taxon>
    </lineage>
</organism>
<keyword evidence="1" id="KW-0472">Membrane</keyword>
<keyword evidence="1" id="KW-0812">Transmembrane</keyword>
<sequence>MMKSILLNQIMFFSLLSILIMLINTIPSYYNLLHPLLLSLLLFLFISLSVINMGMSNNTHWFSYIIFLIMIGGMMIIFLYFTSFISNMNMIMTKSMMISLPLKLFLFIMFSMMVLKNFKYNFPWNNLFNEIISINFIMINNINYINYLYTLSKNWSMLISLMYLLMSLTFIVKMMINKKMSLRKMN</sequence>
<keyword evidence="2" id="KW-0496">Mitochondrion</keyword>
<dbReference type="AlphaFoldDB" id="A0A8E5N7J1"/>
<keyword evidence="1" id="KW-1133">Transmembrane helix</keyword>
<feature type="transmembrane region" description="Helical" evidence="1">
    <location>
        <begin position="12"/>
        <end position="30"/>
    </location>
</feature>
<evidence type="ECO:0000313" key="2">
    <source>
        <dbReference type="EMBL" id="QUX32899.1"/>
    </source>
</evidence>
<reference evidence="2" key="1">
    <citation type="submission" date="2021-03" db="EMBL/GenBank/DDBJ databases">
        <authorList>
            <person name="Huang Z."/>
            <person name="Zhang B."/>
        </authorList>
    </citation>
    <scope>NUCLEOTIDE SEQUENCE</scope>
</reference>
<feature type="transmembrane region" description="Helical" evidence="1">
    <location>
        <begin position="36"/>
        <end position="54"/>
    </location>
</feature>
<dbReference type="EMBL" id="MW817149">
    <property type="protein sequence ID" value="QUX32899.1"/>
    <property type="molecule type" value="Genomic_DNA"/>
</dbReference>
<evidence type="ECO:0000256" key="1">
    <source>
        <dbReference type="SAM" id="Phobius"/>
    </source>
</evidence>
<geneLocation type="mitochondrion" evidence="2"/>
<feature type="transmembrane region" description="Helical" evidence="1">
    <location>
        <begin position="127"/>
        <end position="149"/>
    </location>
</feature>